<evidence type="ECO:0000256" key="5">
    <source>
        <dbReference type="ARBA" id="ARBA00022695"/>
    </source>
</evidence>
<dbReference type="GO" id="GO:0006261">
    <property type="term" value="P:DNA-templated DNA replication"/>
    <property type="evidence" value="ECO:0007669"/>
    <property type="project" value="UniProtKB-UniRule"/>
</dbReference>
<dbReference type="GO" id="GO:0003887">
    <property type="term" value="F:DNA-directed DNA polymerase activity"/>
    <property type="evidence" value="ECO:0007669"/>
    <property type="project" value="UniProtKB-UniRule"/>
</dbReference>
<dbReference type="InterPro" id="IPR002421">
    <property type="entry name" value="5-3_exonuclease"/>
</dbReference>
<dbReference type="STRING" id="553175.POREN0001_0830"/>
<dbReference type="GO" id="GO:0003677">
    <property type="term" value="F:DNA binding"/>
    <property type="evidence" value="ECO:0007669"/>
    <property type="project" value="UniProtKB-UniRule"/>
</dbReference>
<name>C3J9S9_POREA</name>
<sequence length="937" mass="105819">MNPTFTGKRLFLLDASMLIYRAYFAFIHTPRFDSKGNNTSALLGFANSLIEIIKKEKPDYLAVIFDPEGGSFRHREYTAYKAQRDATPEGILWAFPQVKRLLEALRIPAIEVPDYEADDVVGTLSQRAEKEGFEVYMVTADKDYGQLVTEHALMYRPGTKGAEVWGEAEVCEKFGLVHCSQMVDYLALVGDASDNIPGCKGIGPKKASELLTQFGSIDAIYEHLDELSPSLKKKLEEGRENTLLSRYLAKICTEVPMEVEWETFRHLEPNVPQLRALLAEFEMHTLAKRLLPNEGEAADWGGGLFSSSSTSQDEGKEPSEANSLFSPERTASLQGLTTLKDTAHTYHVVRTKEEQKQLWARLAESKQFAFDTETDGLNPLTASIVVASFAPEEGEAYYLPLPQDFDEACAILQPLDALMRNSEILKMAQNAKFDQKLLARYGVSSATPLFDTLVAHYLIAPDQRHNLDTLAEQYLGYRTIAYSDLSEKKNFDLRRDVAEELLVDYAAEDADVVRRLYPLLREKLEQEQQEKLFWEVEMPLVGVLERMEREGVQLDVQRLHEVSEKLTNDLRETEDAIFHWAGHSFNVSSPKQVGVVLFEELGLHAKGKKTKTNTYSTSEEVLSKCVDQHPIVQKILDYRGLKKLIGTYTEALPELVYPDGRLRTSYNQAVTVTGRLSSSDPNLQNIPIRSAMGQEIRSAFVPRSSEFTFLSADYSQIELRLMAHFSQDEHLIKAFVEGEDVHRSTAARIYNVAPEEVTPLQRSHAKTANFGIIYGISAYGLSQRLNIDPSEASSLISSYFENYPAVRAYMDECVQKARKLGYTETLLGRRRYLPDINSRSATVRQFAERNAVNAPIQGTAADLIKVAMIRIDAKMRERNMKSRMIMQVHDELNFDAYLPEVDELRALVHQEMCQAIPNLRVPLEVEIGVGSSWLEAH</sequence>
<comment type="similarity">
    <text evidence="1 16">Belongs to the DNA polymerase type-A family.</text>
</comment>
<feature type="domain" description="DNA-directed DNA polymerase family A palm" evidence="20">
    <location>
        <begin position="693"/>
        <end position="900"/>
    </location>
</feature>
<protein>
    <recommendedName>
        <fullName evidence="3 15">DNA polymerase I</fullName>
        <ecNumber evidence="2 15">2.7.7.7</ecNumber>
    </recommendedName>
</protein>
<dbReference type="RefSeq" id="WP_004333102.1">
    <property type="nucleotide sequence ID" value="NZ_ACNN01000014.1"/>
</dbReference>
<evidence type="ECO:0000256" key="2">
    <source>
        <dbReference type="ARBA" id="ARBA00012417"/>
    </source>
</evidence>
<dbReference type="EC" id="2.7.7.7" evidence="2 15"/>
<dbReference type="GO" id="GO:0006302">
    <property type="term" value="P:double-strand break repair"/>
    <property type="evidence" value="ECO:0007669"/>
    <property type="project" value="TreeGrafter"/>
</dbReference>
<keyword evidence="7" id="KW-0540">Nuclease</keyword>
<dbReference type="FunFam" id="1.10.150.20:FF:000003">
    <property type="entry name" value="DNA polymerase I"/>
    <property type="match status" value="1"/>
</dbReference>
<feature type="region of interest" description="Disordered" evidence="17">
    <location>
        <begin position="301"/>
        <end position="327"/>
    </location>
</feature>
<dbReference type="CDD" id="cd09859">
    <property type="entry name" value="PIN_53EXO"/>
    <property type="match status" value="1"/>
</dbReference>
<dbReference type="InterPro" id="IPR002298">
    <property type="entry name" value="DNA_polymerase_A"/>
</dbReference>
<dbReference type="InterPro" id="IPR008918">
    <property type="entry name" value="HhH2"/>
</dbReference>
<organism evidence="21 22">
    <name type="scientific">Porphyromonas endodontalis (strain ATCC 35406 / DSM 24491 / JCM 8526 / CCUG 16442 / BCRC 14492 / NCTC 13058 / HG 370)</name>
    <name type="common">Bacteroides endodontalis</name>
    <dbReference type="NCBI Taxonomy" id="553175"/>
    <lineage>
        <taxon>Bacteria</taxon>
        <taxon>Pseudomonadati</taxon>
        <taxon>Bacteroidota</taxon>
        <taxon>Bacteroidia</taxon>
        <taxon>Bacteroidales</taxon>
        <taxon>Porphyromonadaceae</taxon>
        <taxon>Porphyromonas</taxon>
    </lineage>
</organism>
<dbReference type="eggNOG" id="COG0749">
    <property type="taxonomic scope" value="Bacteria"/>
</dbReference>
<dbReference type="Gene3D" id="3.30.420.10">
    <property type="entry name" value="Ribonuclease H-like superfamily/Ribonuclease H"/>
    <property type="match status" value="1"/>
</dbReference>
<dbReference type="CDD" id="cd09898">
    <property type="entry name" value="H3TH_53EXO"/>
    <property type="match status" value="1"/>
</dbReference>
<dbReference type="SUPFAM" id="SSF88723">
    <property type="entry name" value="PIN domain-like"/>
    <property type="match status" value="1"/>
</dbReference>
<keyword evidence="11 16" id="KW-0239">DNA-directed DNA polymerase</keyword>
<evidence type="ECO:0000313" key="21">
    <source>
        <dbReference type="EMBL" id="EEN83111.1"/>
    </source>
</evidence>
<dbReference type="Gene3D" id="1.20.1060.10">
    <property type="entry name" value="Taq DNA Polymerase, Chain T, domain 4"/>
    <property type="match status" value="1"/>
</dbReference>
<dbReference type="Pfam" id="PF02739">
    <property type="entry name" value="5_3_exonuc_N"/>
    <property type="match status" value="1"/>
</dbReference>
<evidence type="ECO:0000256" key="1">
    <source>
        <dbReference type="ARBA" id="ARBA00007705"/>
    </source>
</evidence>
<keyword evidence="5 16" id="KW-0548">Nucleotidyltransferase</keyword>
<dbReference type="Pfam" id="PF01367">
    <property type="entry name" value="5_3_exonuc"/>
    <property type="match status" value="1"/>
</dbReference>
<evidence type="ECO:0000256" key="3">
    <source>
        <dbReference type="ARBA" id="ARBA00020311"/>
    </source>
</evidence>
<dbReference type="InterPro" id="IPR001098">
    <property type="entry name" value="DNA-dir_DNA_pol_A_palm_dom"/>
</dbReference>
<dbReference type="GeneID" id="93365096"/>
<evidence type="ECO:0000256" key="12">
    <source>
        <dbReference type="ARBA" id="ARBA00023125"/>
    </source>
</evidence>
<proteinExistence type="inferred from homology"/>
<dbReference type="NCBIfam" id="NF004397">
    <property type="entry name" value="PRK05755.1"/>
    <property type="match status" value="1"/>
</dbReference>
<dbReference type="InterPro" id="IPR012337">
    <property type="entry name" value="RNaseH-like_sf"/>
</dbReference>
<keyword evidence="22" id="KW-1185">Reference proteome</keyword>
<evidence type="ECO:0000256" key="9">
    <source>
        <dbReference type="ARBA" id="ARBA00022801"/>
    </source>
</evidence>
<dbReference type="SMART" id="SM00482">
    <property type="entry name" value="POLAc"/>
    <property type="match status" value="1"/>
</dbReference>
<evidence type="ECO:0000256" key="14">
    <source>
        <dbReference type="ARBA" id="ARBA00049244"/>
    </source>
</evidence>
<evidence type="ECO:0000256" key="4">
    <source>
        <dbReference type="ARBA" id="ARBA00022679"/>
    </source>
</evidence>
<dbReference type="Proteomes" id="UP000004295">
    <property type="component" value="Unassembled WGS sequence"/>
</dbReference>
<dbReference type="AlphaFoldDB" id="C3J9S9"/>
<dbReference type="eggNOG" id="COG0258">
    <property type="taxonomic scope" value="Bacteria"/>
</dbReference>
<evidence type="ECO:0000256" key="6">
    <source>
        <dbReference type="ARBA" id="ARBA00022705"/>
    </source>
</evidence>
<evidence type="ECO:0000256" key="13">
    <source>
        <dbReference type="ARBA" id="ARBA00023204"/>
    </source>
</evidence>
<evidence type="ECO:0000256" key="10">
    <source>
        <dbReference type="ARBA" id="ARBA00022839"/>
    </source>
</evidence>
<dbReference type="CDD" id="cd08637">
    <property type="entry name" value="DNA_pol_A_pol_I_C"/>
    <property type="match status" value="1"/>
</dbReference>
<dbReference type="EMBL" id="ACNN01000014">
    <property type="protein sequence ID" value="EEN83111.1"/>
    <property type="molecule type" value="Genomic_DNA"/>
</dbReference>
<dbReference type="SUPFAM" id="SSF47807">
    <property type="entry name" value="5' to 3' exonuclease, C-terminal subdomain"/>
    <property type="match status" value="1"/>
</dbReference>
<dbReference type="InterPro" id="IPR019760">
    <property type="entry name" value="DNA-dir_DNA_pol_A_CS"/>
</dbReference>
<dbReference type="Gene3D" id="3.40.50.1010">
    <property type="entry name" value="5'-nuclease"/>
    <property type="match status" value="1"/>
</dbReference>
<keyword evidence="10 16" id="KW-0269">Exonuclease</keyword>
<evidence type="ECO:0000256" key="16">
    <source>
        <dbReference type="RuleBase" id="RU004460"/>
    </source>
</evidence>
<evidence type="ECO:0000256" key="8">
    <source>
        <dbReference type="ARBA" id="ARBA00022763"/>
    </source>
</evidence>
<dbReference type="Pfam" id="PF01612">
    <property type="entry name" value="DNA_pol_A_exo1"/>
    <property type="match status" value="1"/>
</dbReference>
<dbReference type="InterPro" id="IPR029060">
    <property type="entry name" value="PIN-like_dom_sf"/>
</dbReference>
<evidence type="ECO:0000256" key="15">
    <source>
        <dbReference type="NCBIfam" id="TIGR00593"/>
    </source>
</evidence>
<evidence type="ECO:0000256" key="7">
    <source>
        <dbReference type="ARBA" id="ARBA00022722"/>
    </source>
</evidence>
<dbReference type="SUPFAM" id="SSF53098">
    <property type="entry name" value="Ribonuclease H-like"/>
    <property type="match status" value="1"/>
</dbReference>
<dbReference type="GO" id="GO:0008409">
    <property type="term" value="F:5'-3' exonuclease activity"/>
    <property type="evidence" value="ECO:0007669"/>
    <property type="project" value="UniProtKB-UniRule"/>
</dbReference>
<dbReference type="InterPro" id="IPR036397">
    <property type="entry name" value="RNaseH_sf"/>
</dbReference>
<gene>
    <name evidence="16 21" type="primary">polA</name>
    <name evidence="21" type="ORF">POREN0001_0830</name>
</gene>
<reference evidence="21 22" key="1">
    <citation type="submission" date="2009-04" db="EMBL/GenBank/DDBJ databases">
        <authorList>
            <person name="Sebastian Y."/>
            <person name="Madupu R."/>
            <person name="Durkin A.S."/>
            <person name="Torralba M."/>
            <person name="Methe B."/>
            <person name="Sutton G.G."/>
            <person name="Strausberg R.L."/>
            <person name="Nelson K.E."/>
        </authorList>
    </citation>
    <scope>NUCLEOTIDE SEQUENCE [LARGE SCALE GENOMIC DNA]</scope>
    <source>
        <strain evidence="22">ATCC 35406 / BCRC 14492 / JCM 8526 / NCTC 13058 / HG 370</strain>
    </source>
</reference>
<keyword evidence="8 16" id="KW-0227">DNA damage</keyword>
<comment type="function">
    <text evidence="16">In addition to polymerase activity, this DNA polymerase exhibits 3'-5' and 5'-3' exonuclease activity.</text>
</comment>
<evidence type="ECO:0000259" key="19">
    <source>
        <dbReference type="SMART" id="SM00475"/>
    </source>
</evidence>
<evidence type="ECO:0000259" key="20">
    <source>
        <dbReference type="SMART" id="SM00482"/>
    </source>
</evidence>
<dbReference type="FunFam" id="1.10.150.20:FF:000002">
    <property type="entry name" value="DNA polymerase I"/>
    <property type="match status" value="1"/>
</dbReference>
<dbReference type="InterPro" id="IPR043502">
    <property type="entry name" value="DNA/RNA_pol_sf"/>
</dbReference>
<evidence type="ECO:0000256" key="11">
    <source>
        <dbReference type="ARBA" id="ARBA00022932"/>
    </source>
</evidence>
<dbReference type="SMART" id="SM00474">
    <property type="entry name" value="35EXOc"/>
    <property type="match status" value="1"/>
</dbReference>
<dbReference type="NCBIfam" id="TIGR00593">
    <property type="entry name" value="pola"/>
    <property type="match status" value="1"/>
</dbReference>
<accession>C3J9S9</accession>
<keyword evidence="6 16" id="KW-0235">DNA replication</keyword>
<dbReference type="SUPFAM" id="SSF56672">
    <property type="entry name" value="DNA/RNA polymerases"/>
    <property type="match status" value="1"/>
</dbReference>
<evidence type="ECO:0000256" key="17">
    <source>
        <dbReference type="SAM" id="MobiDB-lite"/>
    </source>
</evidence>
<keyword evidence="12 16" id="KW-0238">DNA-binding</keyword>
<feature type="domain" description="5'-3' exonuclease" evidence="19">
    <location>
        <begin position="8"/>
        <end position="267"/>
    </location>
</feature>
<dbReference type="InterPro" id="IPR020046">
    <property type="entry name" value="5-3_exonucl_a-hlix_arch_N"/>
</dbReference>
<dbReference type="FunFam" id="1.20.1060.10:FF:000001">
    <property type="entry name" value="DNA polymerase I"/>
    <property type="match status" value="1"/>
</dbReference>
<dbReference type="Gene3D" id="3.30.70.370">
    <property type="match status" value="1"/>
</dbReference>
<dbReference type="InterPro" id="IPR036279">
    <property type="entry name" value="5-3_exonuclease_C_sf"/>
</dbReference>
<dbReference type="PROSITE" id="PS00447">
    <property type="entry name" value="DNA_POLYMERASE_A"/>
    <property type="match status" value="1"/>
</dbReference>
<dbReference type="Gene3D" id="1.10.150.20">
    <property type="entry name" value="5' to 3' exonuclease, C-terminal subdomain"/>
    <property type="match status" value="2"/>
</dbReference>
<dbReference type="PANTHER" id="PTHR10133">
    <property type="entry name" value="DNA POLYMERASE I"/>
    <property type="match status" value="1"/>
</dbReference>
<dbReference type="InterPro" id="IPR018320">
    <property type="entry name" value="DNA_polymerase_1"/>
</dbReference>
<comment type="caution">
    <text evidence="21">The sequence shown here is derived from an EMBL/GenBank/DDBJ whole genome shotgun (WGS) entry which is preliminary data.</text>
</comment>
<dbReference type="SMART" id="SM00279">
    <property type="entry name" value="HhH2"/>
    <property type="match status" value="1"/>
</dbReference>
<dbReference type="SMART" id="SM00475">
    <property type="entry name" value="53EXOc"/>
    <property type="match status" value="1"/>
</dbReference>
<dbReference type="PANTHER" id="PTHR10133:SF27">
    <property type="entry name" value="DNA POLYMERASE NU"/>
    <property type="match status" value="1"/>
</dbReference>
<comment type="catalytic activity">
    <reaction evidence="14 16">
        <text>DNA(n) + a 2'-deoxyribonucleoside 5'-triphosphate = DNA(n+1) + diphosphate</text>
        <dbReference type="Rhea" id="RHEA:22508"/>
        <dbReference type="Rhea" id="RHEA-COMP:17339"/>
        <dbReference type="Rhea" id="RHEA-COMP:17340"/>
        <dbReference type="ChEBI" id="CHEBI:33019"/>
        <dbReference type="ChEBI" id="CHEBI:61560"/>
        <dbReference type="ChEBI" id="CHEBI:173112"/>
        <dbReference type="EC" id="2.7.7.7"/>
    </reaction>
</comment>
<feature type="domain" description="3'-5' exonuclease" evidence="18">
    <location>
        <begin position="346"/>
        <end position="525"/>
    </location>
</feature>
<keyword evidence="4 16" id="KW-0808">Transferase</keyword>
<evidence type="ECO:0000259" key="18">
    <source>
        <dbReference type="SMART" id="SM00474"/>
    </source>
</evidence>
<dbReference type="PRINTS" id="PR00868">
    <property type="entry name" value="DNAPOLI"/>
</dbReference>
<keyword evidence="9 16" id="KW-0378">Hydrolase</keyword>
<dbReference type="Pfam" id="PF00476">
    <property type="entry name" value="DNA_pol_A"/>
    <property type="match status" value="1"/>
</dbReference>
<dbReference type="GO" id="GO:0008408">
    <property type="term" value="F:3'-5' exonuclease activity"/>
    <property type="evidence" value="ECO:0007669"/>
    <property type="project" value="UniProtKB-UniRule"/>
</dbReference>
<keyword evidence="13 16" id="KW-0234">DNA repair</keyword>
<dbReference type="InterPro" id="IPR002562">
    <property type="entry name" value="3'-5'_exonuclease_dom"/>
</dbReference>
<dbReference type="InterPro" id="IPR020045">
    <property type="entry name" value="DNA_polI_H3TH"/>
</dbReference>
<dbReference type="CDD" id="cd06139">
    <property type="entry name" value="DNA_polA_I_Ecoli_like_exo"/>
    <property type="match status" value="1"/>
</dbReference>
<evidence type="ECO:0000313" key="22">
    <source>
        <dbReference type="Proteomes" id="UP000004295"/>
    </source>
</evidence>